<proteinExistence type="predicted"/>
<reference evidence="1 2" key="1">
    <citation type="journal article" date="2023" name="Science">
        <title>Complex scaffold remodeling in plant triterpene biosynthesis.</title>
        <authorList>
            <person name="De La Pena R."/>
            <person name="Hodgson H."/>
            <person name="Liu J.C."/>
            <person name="Stephenson M.J."/>
            <person name="Martin A.C."/>
            <person name="Owen C."/>
            <person name="Harkess A."/>
            <person name="Leebens-Mack J."/>
            <person name="Jimenez L.E."/>
            <person name="Osbourn A."/>
            <person name="Sattely E.S."/>
        </authorList>
    </citation>
    <scope>NUCLEOTIDE SEQUENCE [LARGE SCALE GENOMIC DNA]</scope>
    <source>
        <strain evidence="2">cv. JPN11</strain>
        <tissue evidence="1">Leaf</tissue>
    </source>
</reference>
<protein>
    <submittedName>
        <fullName evidence="1">Carboxyl-terminal-processing peptidase</fullName>
    </submittedName>
</protein>
<sequence length="477" mass="51856">MRILNCNTSSSLLTLPSPSPPSHKKPSILQTINKKHNLSTITWTKKALINVLSGVLSFNLLLSSPSSFALESPSVQSSSPASPLTESCLEADEVEAVAQSESGVVSNEGIVEEAWQIVNDSFLDTGRRRWTPQNWQQKREDILSSSIQSRSKAHDIIRRMLASLGDPYTRFLSSAEFSKMARYDMSGIGINLREVPDNNGVVKLKVLGIILDGPAHSAGVRQGDEVLSVNGVDVRGKSAFEVSSLLQGPNETFVTIEVKHGNCGPTQSIEVQRQLVARTPVFYRLEQIDNGNTSVGYIRLKEFNALARKDLVTAMKRLQDMGASYFILDLRDNLGGLVQAGIEIAKLFLNEGKTITYTVGRDPQHQNTIVADSGPLVTAPVIVLVNNKTASASEIVASALHDNCRAVLVGEKTFGKGLIQSVFELHDGSGVVVTIGKYVTPNHRDINGNGIDPDYQNLPAWNDVAQHLSQCSMNQQG</sequence>
<dbReference type="EMBL" id="CM051406">
    <property type="protein sequence ID" value="KAJ4703784.1"/>
    <property type="molecule type" value="Genomic_DNA"/>
</dbReference>
<evidence type="ECO:0000313" key="1">
    <source>
        <dbReference type="EMBL" id="KAJ4703784.1"/>
    </source>
</evidence>
<name>A0ACC1WY20_MELAZ</name>
<evidence type="ECO:0000313" key="2">
    <source>
        <dbReference type="Proteomes" id="UP001164539"/>
    </source>
</evidence>
<dbReference type="Proteomes" id="UP001164539">
    <property type="component" value="Chromosome 13"/>
</dbReference>
<gene>
    <name evidence="1" type="ORF">OWV82_023637</name>
</gene>
<keyword evidence="2" id="KW-1185">Reference proteome</keyword>
<comment type="caution">
    <text evidence="1">The sequence shown here is derived from an EMBL/GenBank/DDBJ whole genome shotgun (WGS) entry which is preliminary data.</text>
</comment>
<organism evidence="1 2">
    <name type="scientific">Melia azedarach</name>
    <name type="common">Chinaberry tree</name>
    <dbReference type="NCBI Taxonomy" id="155640"/>
    <lineage>
        <taxon>Eukaryota</taxon>
        <taxon>Viridiplantae</taxon>
        <taxon>Streptophyta</taxon>
        <taxon>Embryophyta</taxon>
        <taxon>Tracheophyta</taxon>
        <taxon>Spermatophyta</taxon>
        <taxon>Magnoliopsida</taxon>
        <taxon>eudicotyledons</taxon>
        <taxon>Gunneridae</taxon>
        <taxon>Pentapetalae</taxon>
        <taxon>rosids</taxon>
        <taxon>malvids</taxon>
        <taxon>Sapindales</taxon>
        <taxon>Meliaceae</taxon>
        <taxon>Melia</taxon>
    </lineage>
</organism>
<accession>A0ACC1WY20</accession>